<dbReference type="Gene3D" id="2.30.30.490">
    <property type="match status" value="1"/>
</dbReference>
<feature type="region of interest" description="Disordered" evidence="1">
    <location>
        <begin position="1517"/>
        <end position="1542"/>
    </location>
</feature>
<feature type="compositionally biased region" description="Low complexity" evidence="1">
    <location>
        <begin position="1406"/>
        <end position="1417"/>
    </location>
</feature>
<dbReference type="Proteomes" id="UP000694388">
    <property type="component" value="Unplaced"/>
</dbReference>
<dbReference type="InterPro" id="IPR001025">
    <property type="entry name" value="BAH_dom"/>
</dbReference>
<dbReference type="PANTHER" id="PTHR12505:SF24">
    <property type="entry name" value="PROTEIN WINGED EYE"/>
    <property type="match status" value="1"/>
</dbReference>
<feature type="compositionally biased region" description="Basic residues" evidence="1">
    <location>
        <begin position="615"/>
        <end position="624"/>
    </location>
</feature>
<dbReference type="CDD" id="cd20397">
    <property type="entry name" value="Tudor_BAHCC1-like"/>
    <property type="match status" value="1"/>
</dbReference>
<reference evidence="3" key="2">
    <citation type="submission" date="2025-09" db="UniProtKB">
        <authorList>
            <consortium name="Ensembl"/>
        </authorList>
    </citation>
    <scope>IDENTIFICATION</scope>
</reference>
<feature type="region of interest" description="Disordered" evidence="1">
    <location>
        <begin position="1332"/>
        <end position="1417"/>
    </location>
</feature>
<feature type="compositionally biased region" description="Low complexity" evidence="1">
    <location>
        <begin position="42"/>
        <end position="71"/>
    </location>
</feature>
<dbReference type="GeneTree" id="ENSGT00940000157099"/>
<feature type="compositionally biased region" description="Low complexity" evidence="1">
    <location>
        <begin position="1530"/>
        <end position="1539"/>
    </location>
</feature>
<dbReference type="Pfam" id="PF01426">
    <property type="entry name" value="BAH"/>
    <property type="match status" value="1"/>
</dbReference>
<dbReference type="Ensembl" id="ENSEBUT00000018157.1">
    <property type="protein sequence ID" value="ENSEBUP00000017580.1"/>
    <property type="gene ID" value="ENSEBUG00000010989.1"/>
</dbReference>
<dbReference type="InterPro" id="IPR052429">
    <property type="entry name" value="BAH_domain_protein"/>
</dbReference>
<dbReference type="PROSITE" id="PS51038">
    <property type="entry name" value="BAH"/>
    <property type="match status" value="1"/>
</dbReference>
<dbReference type="Pfam" id="PF24912">
    <property type="entry name" value="SH3_TNRC18"/>
    <property type="match status" value="1"/>
</dbReference>
<feature type="compositionally biased region" description="Low complexity" evidence="1">
    <location>
        <begin position="1639"/>
        <end position="1661"/>
    </location>
</feature>
<dbReference type="InterPro" id="IPR043151">
    <property type="entry name" value="BAH_sf"/>
</dbReference>
<dbReference type="InterPro" id="IPR047419">
    <property type="entry name" value="Tudor_WGE"/>
</dbReference>
<feature type="compositionally biased region" description="Basic residues" evidence="1">
    <location>
        <begin position="1004"/>
        <end position="1017"/>
    </location>
</feature>
<proteinExistence type="predicted"/>
<dbReference type="PANTHER" id="PTHR12505">
    <property type="entry name" value="PHD FINGER TRANSCRIPTION FACTOR"/>
    <property type="match status" value="1"/>
</dbReference>
<sequence>MSSPTNRLQLHDVSAYCCQQEHFASSELRTLEAADARHTRAPKAPTKAATATAAAIPRASAAARTLAFSPRHSPPSSPRFPRPPGLHSDSIRSLSPAQPSPAAHPSEPARPPPCFPALSRPPSPQQAADQCGPTGLLVYSARPADTTDLEQQVDTTPFAAPFPEEVVSSPDHPCARLSRECGTCISSEVKPGVLACLPEEAGPPRRLIVHPDVGSHVNATAHSLVEPQEVDDEKESRREGYSVVGLELRTEKEPVELNVDLDATGEKEGSNTTSMVKDAAIELSVDEVEIKSRRNAQDLPVEQGRVETKTQTRNTLQADFPQTELSKFAGSLGLGMDLDDPMAGLNVLVMVGLGLGRLYMPPNTSNAPSPDSAINRISDLQGLPLLCELALLQQSNDYSEVEQEHKPGVLRPGLASLLSVAEENLAKEAEEQEKRSALTHMRILQAWKAKRKQGSCCFRKEQQACPIRIAMDFLEPGELELRVRLAELQRCYRDKQRELVRLQRHRDWGDEKRRSSSGTRRGPGRPRKRRQSWAIPSSPPGRSHEADTADKRLGGLSDDTESLDEEPGRKKGRKNEVRSRQEYGAKQRGERTSAPSHKAGRKGMRMNSAATKTEKQRKTKRKGKTKADVCPCRVKRQDKPQSNTGHATKAKKKKVRPCAGSASTKRAATSTADHASAAKTAKRRHETKDSKKGGQQLVMPKDRKEALLSPMRSECSIHSHDRGSDSDYGDSERQQAIIGRAHCATQMVRKKTTNSSQTAVGKGTYKRTVGGKSTFTPRSTSAKGTAWPGTRLRSGHFSESGDEEDDDEDSSGEYDERGFEYSDDEDEDDEDEEENSDVAAYRLGVMSRYSTALTSSGSGTSMSMPASLARTPAQLSLVQLEAKQKAWKKKERERLIGVDLQFSDSDTDVKVKQKTEEMTHSGKTSLPANHKQQKLGSKAMPRPSGKVPRTGKQKDGRMSGGTDATRRDVADTSKVYGGNDVWNSGGLTVSSFLGTTTQSQSKAKPSKAKISKKKCKKLTASMQPPRARLPAVLSGTTKCSGKTKTGNLTCRNSRTTQKGLQQRATTGLANLSPSPAGSRMFEGAEAGFAFSSAGSFSEEEEDVPLIRLRERALTPDPPRCLLERGDLRDGLRVLIPMEDELLHPGCLRLLQPPDVYGVVIDGERGGRPHIYPLEQLLQEAILDNKLSSKQHLPVGTRVCAYWNPKCPFLYPGTVVHGSPRPTDSNTVTIDFDDGDVGKIALSDVRLLPAQYSTQCMEVTALTARSRDGSRGKRVPSNTAKDKSTAVLHDLLGPGAKVKGRGSSNKALGKDNHGKSSTKDVLVSNLLTTRTSKTDICEDEDEDVRVEQDDGEEGEEGENLSRAMSTLEKPLKSRGKASSFASQQEMTLEKGMKMKSINFQSKKKSKASSSVSGGSFSQPVLHTSLSTLPSSSMFSLASFTRAVEGEQPSFANPFLSCLPNASAIIRPLRRDSGPKNAPGKVGIGKQRLESDLLIKLDQEGVIFPKTKKTKALMLQEGHKLQSGDGGGPAGSSLEFSSSGSQRDTGLDAEISAKIVRVALPKLPANYSFGKYGEDFARTDTQGFSESDSDSSETSDSEEEDEELIEAEEVQEENEGNALTVSHPGRTGGNATSYMAHGLLSAPSSSESNSSISESEDSSYSSESDTDSDDGSVPSFLSTTQTSTSSVLHLSHSTESVTVPSPFPEAGPSCHSKTKTRLAKRESIRTQIAGGNREPTKRQRLPSVENRPKISAFLPVRQLWKWSGKPTQRRGVKGKARKLFYKAIERGKETLRVGDCAVFLSAGRPNLPYVGRIESMWESWGSNMVVRVKWFYHPEETCLNRKPNDGKRALYQSEHADENDVQTISHRCQVLSLVQYEQVLRGKRNQSDGDLFYQAGSYDPTTGVLLDTEGIPIRC</sequence>
<feature type="compositionally biased region" description="Low complexity" evidence="1">
    <location>
        <begin position="1669"/>
        <end position="1694"/>
    </location>
</feature>
<feature type="compositionally biased region" description="Acidic residues" evidence="1">
    <location>
        <begin position="800"/>
        <end position="813"/>
    </location>
</feature>
<dbReference type="InterPro" id="IPR056841">
    <property type="entry name" value="TNRC18_BAHCC1-like_SH3"/>
</dbReference>
<keyword evidence="4" id="KW-1185">Reference proteome</keyword>
<feature type="compositionally biased region" description="Polar residues" evidence="1">
    <location>
        <begin position="771"/>
        <end position="783"/>
    </location>
</feature>
<dbReference type="Gene3D" id="2.30.30.140">
    <property type="match status" value="1"/>
</dbReference>
<feature type="compositionally biased region" description="Acidic residues" evidence="1">
    <location>
        <begin position="1336"/>
        <end position="1357"/>
    </location>
</feature>
<feature type="region of interest" description="Disordered" evidence="1">
    <location>
        <begin position="996"/>
        <end position="1023"/>
    </location>
</feature>
<feature type="compositionally biased region" description="Basic and acidic residues" evidence="1">
    <location>
        <begin position="542"/>
        <end position="553"/>
    </location>
</feature>
<feature type="region of interest" description="Disordered" evidence="1">
    <location>
        <begin position="907"/>
        <end position="965"/>
    </location>
</feature>
<dbReference type="CDD" id="cd04714">
    <property type="entry name" value="BAH_BAHCC1"/>
    <property type="match status" value="1"/>
</dbReference>
<dbReference type="Pfam" id="PF21744">
    <property type="entry name" value="BAHCC1-like_Tudor"/>
    <property type="match status" value="1"/>
</dbReference>
<organism evidence="3 4">
    <name type="scientific">Eptatretus burgeri</name>
    <name type="common">Inshore hagfish</name>
    <dbReference type="NCBI Taxonomy" id="7764"/>
    <lineage>
        <taxon>Eukaryota</taxon>
        <taxon>Metazoa</taxon>
        <taxon>Chordata</taxon>
        <taxon>Craniata</taxon>
        <taxon>Vertebrata</taxon>
        <taxon>Cyclostomata</taxon>
        <taxon>Myxini</taxon>
        <taxon>Myxiniformes</taxon>
        <taxon>Myxinidae</taxon>
        <taxon>Eptatretinae</taxon>
        <taxon>Eptatretus</taxon>
    </lineage>
</organism>
<evidence type="ECO:0000313" key="4">
    <source>
        <dbReference type="Proteomes" id="UP000694388"/>
    </source>
</evidence>
<accession>A0A8C4QNL5</accession>
<feature type="region of interest" description="Disordered" evidence="1">
    <location>
        <begin position="1263"/>
        <end position="1319"/>
    </location>
</feature>
<feature type="region of interest" description="Disordered" evidence="1">
    <location>
        <begin position="507"/>
        <end position="842"/>
    </location>
</feature>
<feature type="compositionally biased region" description="Acidic residues" evidence="1">
    <location>
        <begin position="821"/>
        <end position="836"/>
    </location>
</feature>
<protein>
    <recommendedName>
        <fullName evidence="2">BAH domain-containing protein</fullName>
    </recommendedName>
</protein>
<feature type="compositionally biased region" description="Basic and acidic residues" evidence="1">
    <location>
        <begin position="566"/>
        <end position="591"/>
    </location>
</feature>
<evidence type="ECO:0000259" key="2">
    <source>
        <dbReference type="PROSITE" id="PS51038"/>
    </source>
</evidence>
<feature type="region of interest" description="Disordered" evidence="1">
    <location>
        <begin position="1577"/>
        <end position="1717"/>
    </location>
</feature>
<feature type="compositionally biased region" description="Pro residues" evidence="1">
    <location>
        <begin position="72"/>
        <end position="84"/>
    </location>
</feature>
<feature type="compositionally biased region" description="Pro residues" evidence="1">
    <location>
        <begin position="108"/>
        <end position="124"/>
    </location>
</feature>
<feature type="compositionally biased region" description="Basic residues" evidence="1">
    <location>
        <begin position="522"/>
        <end position="531"/>
    </location>
</feature>
<feature type="compositionally biased region" description="Acidic residues" evidence="1">
    <location>
        <begin position="1585"/>
        <end position="1613"/>
    </location>
</feature>
<dbReference type="GO" id="GO:0003682">
    <property type="term" value="F:chromatin binding"/>
    <property type="evidence" value="ECO:0007669"/>
    <property type="project" value="InterPro"/>
</dbReference>
<feature type="compositionally biased region" description="Low complexity" evidence="1">
    <location>
        <begin position="659"/>
        <end position="679"/>
    </location>
</feature>
<reference evidence="3" key="1">
    <citation type="submission" date="2025-08" db="UniProtKB">
        <authorList>
            <consortium name="Ensembl"/>
        </authorList>
    </citation>
    <scope>IDENTIFICATION</scope>
</reference>
<evidence type="ECO:0000256" key="1">
    <source>
        <dbReference type="SAM" id="MobiDB-lite"/>
    </source>
</evidence>
<feature type="compositionally biased region" description="Low complexity" evidence="1">
    <location>
        <begin position="93"/>
        <end position="106"/>
    </location>
</feature>
<feature type="compositionally biased region" description="Basic and acidic residues" evidence="1">
    <location>
        <begin position="715"/>
        <end position="733"/>
    </location>
</feature>
<dbReference type="InterPro" id="IPR048924">
    <property type="entry name" value="BAHCC1-like_Tudor"/>
</dbReference>
<feature type="compositionally biased region" description="Basic and acidic residues" evidence="1">
    <location>
        <begin position="1307"/>
        <end position="1317"/>
    </location>
</feature>
<name>A0A8C4QNL5_EPTBU</name>
<feature type="domain" description="BAH" evidence="2">
    <location>
        <begin position="1787"/>
        <end position="1907"/>
    </location>
</feature>
<feature type="region of interest" description="Disordered" evidence="1">
    <location>
        <begin position="35"/>
        <end position="131"/>
    </location>
</feature>
<feature type="compositionally biased region" description="Basic and acidic residues" evidence="1">
    <location>
        <begin position="907"/>
        <end position="920"/>
    </location>
</feature>
<dbReference type="SMART" id="SM00439">
    <property type="entry name" value="BAH"/>
    <property type="match status" value="1"/>
</dbReference>
<evidence type="ECO:0000313" key="3">
    <source>
        <dbReference type="Ensembl" id="ENSEBUP00000017580.1"/>
    </source>
</evidence>